<evidence type="ECO:0000313" key="2">
    <source>
        <dbReference type="Proteomes" id="UP000649617"/>
    </source>
</evidence>
<accession>A0A812Y8T5</accession>
<dbReference type="Proteomes" id="UP000649617">
    <property type="component" value="Unassembled WGS sequence"/>
</dbReference>
<organism evidence="1 2">
    <name type="scientific">Symbiodinium pilosum</name>
    <name type="common">Dinoflagellate</name>
    <dbReference type="NCBI Taxonomy" id="2952"/>
    <lineage>
        <taxon>Eukaryota</taxon>
        <taxon>Sar</taxon>
        <taxon>Alveolata</taxon>
        <taxon>Dinophyceae</taxon>
        <taxon>Suessiales</taxon>
        <taxon>Symbiodiniaceae</taxon>
        <taxon>Symbiodinium</taxon>
    </lineage>
</organism>
<name>A0A812Y8T5_SYMPI</name>
<proteinExistence type="predicted"/>
<comment type="caution">
    <text evidence="1">The sequence shown here is derived from an EMBL/GenBank/DDBJ whole genome shotgun (WGS) entry which is preliminary data.</text>
</comment>
<reference evidence="1" key="1">
    <citation type="submission" date="2021-02" db="EMBL/GenBank/DDBJ databases">
        <authorList>
            <person name="Dougan E. K."/>
            <person name="Rhodes N."/>
            <person name="Thang M."/>
            <person name="Chan C."/>
        </authorList>
    </citation>
    <scope>NUCLEOTIDE SEQUENCE</scope>
</reference>
<dbReference type="OrthoDB" id="430964at2759"/>
<gene>
    <name evidence="1" type="ORF">SPIL2461_LOCUS22217</name>
</gene>
<feature type="non-terminal residue" evidence="1">
    <location>
        <position position="1"/>
    </location>
</feature>
<keyword evidence="2" id="KW-1185">Reference proteome</keyword>
<evidence type="ECO:0000313" key="1">
    <source>
        <dbReference type="EMBL" id="CAE7761386.1"/>
    </source>
</evidence>
<feature type="non-terminal residue" evidence="1">
    <location>
        <position position="137"/>
    </location>
</feature>
<dbReference type="EMBL" id="CAJNIZ010047059">
    <property type="protein sequence ID" value="CAE7761386.1"/>
    <property type="molecule type" value="Genomic_DNA"/>
</dbReference>
<sequence>ELVHLLATWTARLVASPEASELEGPSLAAKGEPVEGIDAVAGALEAVHRTIHRCRTLGIVSAEELAALCRPALCIQVEVAFLPLADLEGELTDTGLLSLVDLPSPDTETLWETQDAQALCRSALREADGALVRHSEE</sequence>
<protein>
    <submittedName>
        <fullName evidence="1">Uncharacterized protein</fullName>
    </submittedName>
</protein>
<dbReference type="AlphaFoldDB" id="A0A812Y8T5"/>